<dbReference type="Proteomes" id="UP001054821">
    <property type="component" value="Chromosome 7"/>
</dbReference>
<sequence length="151" mass="17221">MAGLMNNPNGGDKTRGTGEVLTRAEFETLFAVLVEVQCLLLGMGNQNPLQRPNRGARVKRPIVERHPLLESDDESEEELQEPPPIAPNQNNRNQYMYDFRIKADIPYFNGHLQIEDFLDWSVEVECFFEIMEVLETKMVKTAFHLNGSAVV</sequence>
<evidence type="ECO:0000313" key="2">
    <source>
        <dbReference type="EMBL" id="KAI5317493.1"/>
    </source>
</evidence>
<comment type="caution">
    <text evidence="2">The sequence shown here is derived from an EMBL/GenBank/DDBJ whole genome shotgun (WGS) entry which is preliminary data.</text>
</comment>
<keyword evidence="3" id="KW-1185">Reference proteome</keyword>
<dbReference type="EMBL" id="JAJFAZ020000007">
    <property type="protein sequence ID" value="KAI5317493.1"/>
    <property type="molecule type" value="Genomic_DNA"/>
</dbReference>
<protein>
    <submittedName>
        <fullName evidence="2">Uncharacterized protein</fullName>
    </submittedName>
</protein>
<evidence type="ECO:0000256" key="1">
    <source>
        <dbReference type="SAM" id="MobiDB-lite"/>
    </source>
</evidence>
<name>A0AAD4V383_PRUDU</name>
<evidence type="ECO:0000313" key="3">
    <source>
        <dbReference type="Proteomes" id="UP001054821"/>
    </source>
</evidence>
<proteinExistence type="predicted"/>
<feature type="compositionally biased region" description="Acidic residues" evidence="1">
    <location>
        <begin position="70"/>
        <end position="80"/>
    </location>
</feature>
<dbReference type="AlphaFoldDB" id="A0AAD4V383"/>
<feature type="region of interest" description="Disordered" evidence="1">
    <location>
        <begin position="50"/>
        <end position="91"/>
    </location>
</feature>
<organism evidence="2 3">
    <name type="scientific">Prunus dulcis</name>
    <name type="common">Almond</name>
    <name type="synonym">Amygdalus dulcis</name>
    <dbReference type="NCBI Taxonomy" id="3755"/>
    <lineage>
        <taxon>Eukaryota</taxon>
        <taxon>Viridiplantae</taxon>
        <taxon>Streptophyta</taxon>
        <taxon>Embryophyta</taxon>
        <taxon>Tracheophyta</taxon>
        <taxon>Spermatophyta</taxon>
        <taxon>Magnoliopsida</taxon>
        <taxon>eudicotyledons</taxon>
        <taxon>Gunneridae</taxon>
        <taxon>Pentapetalae</taxon>
        <taxon>rosids</taxon>
        <taxon>fabids</taxon>
        <taxon>Rosales</taxon>
        <taxon>Rosaceae</taxon>
        <taxon>Amygdaloideae</taxon>
        <taxon>Amygdaleae</taxon>
        <taxon>Prunus</taxon>
    </lineage>
</organism>
<gene>
    <name evidence="2" type="ORF">L3X38_037200</name>
</gene>
<accession>A0AAD4V383</accession>
<reference evidence="2 3" key="1">
    <citation type="journal article" date="2022" name="G3 (Bethesda)">
        <title>Whole-genome sequence and methylome profiling of the almond [Prunus dulcis (Mill.) D.A. Webb] cultivar 'Nonpareil'.</title>
        <authorList>
            <person name="D'Amico-Willman K.M."/>
            <person name="Ouma W.Z."/>
            <person name="Meulia T."/>
            <person name="Sideli G.M."/>
            <person name="Gradziel T.M."/>
            <person name="Fresnedo-Ramirez J."/>
        </authorList>
    </citation>
    <scope>NUCLEOTIDE SEQUENCE [LARGE SCALE GENOMIC DNA]</scope>
    <source>
        <strain evidence="2">Clone GOH B32 T37-40</strain>
    </source>
</reference>